<proteinExistence type="predicted"/>
<name>A0A835US82_VANPL</name>
<gene>
    <name evidence="1" type="ORF">HPP92_016603</name>
</gene>
<organism evidence="1 2">
    <name type="scientific">Vanilla planifolia</name>
    <name type="common">Vanilla</name>
    <dbReference type="NCBI Taxonomy" id="51239"/>
    <lineage>
        <taxon>Eukaryota</taxon>
        <taxon>Viridiplantae</taxon>
        <taxon>Streptophyta</taxon>
        <taxon>Embryophyta</taxon>
        <taxon>Tracheophyta</taxon>
        <taxon>Spermatophyta</taxon>
        <taxon>Magnoliopsida</taxon>
        <taxon>Liliopsida</taxon>
        <taxon>Asparagales</taxon>
        <taxon>Orchidaceae</taxon>
        <taxon>Vanilloideae</taxon>
        <taxon>Vanilleae</taxon>
        <taxon>Vanilla</taxon>
    </lineage>
</organism>
<dbReference type="Pfam" id="PF10294">
    <property type="entry name" value="Methyltransf_16"/>
    <property type="match status" value="1"/>
</dbReference>
<dbReference type="Gene3D" id="3.40.50.150">
    <property type="entry name" value="Vaccinia Virus protein VP39"/>
    <property type="match status" value="1"/>
</dbReference>
<dbReference type="OrthoDB" id="194386at2759"/>
<evidence type="ECO:0000313" key="1">
    <source>
        <dbReference type="EMBL" id="KAG0472057.1"/>
    </source>
</evidence>
<comment type="caution">
    <text evidence="1">The sequence shown here is derived from an EMBL/GenBank/DDBJ whole genome shotgun (WGS) entry which is preliminary data.</text>
</comment>
<dbReference type="AlphaFoldDB" id="A0A835US82"/>
<reference evidence="1 2" key="1">
    <citation type="journal article" date="2020" name="Nat. Food">
        <title>A phased Vanilla planifolia genome enables genetic improvement of flavour and production.</title>
        <authorList>
            <person name="Hasing T."/>
            <person name="Tang H."/>
            <person name="Brym M."/>
            <person name="Khazi F."/>
            <person name="Huang T."/>
            <person name="Chambers A.H."/>
        </authorList>
    </citation>
    <scope>NUCLEOTIDE SEQUENCE [LARGE SCALE GENOMIC DNA]</scope>
    <source>
        <tissue evidence="1">Leaf</tissue>
    </source>
</reference>
<dbReference type="PANTHER" id="PTHR14614">
    <property type="entry name" value="HEPATOCELLULAR CARCINOMA-ASSOCIATED ANTIGEN"/>
    <property type="match status" value="1"/>
</dbReference>
<dbReference type="EMBL" id="JADCNM010000008">
    <property type="protein sequence ID" value="KAG0472057.1"/>
    <property type="molecule type" value="Genomic_DNA"/>
</dbReference>
<dbReference type="PANTHER" id="PTHR14614:SF130">
    <property type="entry name" value="PROTEIN-LYSINE N-METHYLTRANSFERASE EEF2KMT"/>
    <property type="match status" value="1"/>
</dbReference>
<evidence type="ECO:0000313" key="2">
    <source>
        <dbReference type="Proteomes" id="UP000639772"/>
    </source>
</evidence>
<dbReference type="Proteomes" id="UP000639772">
    <property type="component" value="Unassembled WGS sequence"/>
</dbReference>
<dbReference type="InterPro" id="IPR019410">
    <property type="entry name" value="Methyltransf_16"/>
</dbReference>
<dbReference type="InterPro" id="IPR029063">
    <property type="entry name" value="SAM-dependent_MTases_sf"/>
</dbReference>
<sequence length="361" mass="40556">MACESDAQSPSYMLEAAFRAMEPVSSFISLARQTGGGSLTEEIQSIILNIVIETSMQSGIRCNHTYVKNLLKKVIVAAESNYNIVVEGLYEQFANIALVQDNVNSDDNNKIFKMISFLFPCYAMNLHVHLHCSLNMLEGDTGCALWPSSLLLSEVILSYPKLFKDKVCFEVGSGVGLVGIALAHVGASKIILTDGDTSSIKNMKYNLELNHLNSEKVSCKYLPWESASESELTYCNPDFLLGADIIYDPKCLPHLVRVLCILLKQKKQFVFKSADTHQEIALQCDDRKEDLVLEELDAPVAYIANVIRNKETFDNFLLLAEEAQLSVMDITEKRRPMNLLPYMLSFDRKSVRLLRVLYKSE</sequence>
<protein>
    <submittedName>
        <fullName evidence="1">Uncharacterized protein</fullName>
    </submittedName>
</protein>
<accession>A0A835US82</accession>
<dbReference type="SUPFAM" id="SSF53335">
    <property type="entry name" value="S-adenosyl-L-methionine-dependent methyltransferases"/>
    <property type="match status" value="1"/>
</dbReference>